<evidence type="ECO:0000256" key="1">
    <source>
        <dbReference type="SAM" id="Coils"/>
    </source>
</evidence>
<dbReference type="OrthoDB" id="8606184at2"/>
<sequence>MKNKLIFPIILSCAAPIAAAQTTYICLVHGKPAYTTVKQDNSCKPSQINGISEANTAIFAPPIRVASEVALPSEAASAPIANLDLDANDEIAKIWHAHEYGSYDRVPILPPPKPRVAVAKPDTPHVAPPRSGSLKTAKPATRTVYANVSRPTISVAYQAPSVPVLSRRDVLNQEIEREQTALKVAKMQLATAQKRNDSANIIKLNNVVRDRVANVQALQRELSR</sequence>
<accession>A0A376BK02</accession>
<gene>
    <name evidence="3" type="ORF">NCTC10283_00069</name>
</gene>
<feature type="coiled-coil region" evidence="1">
    <location>
        <begin position="168"/>
        <end position="195"/>
    </location>
</feature>
<reference evidence="3 4" key="1">
    <citation type="submission" date="2018-06" db="EMBL/GenBank/DDBJ databases">
        <authorList>
            <consortium name="Pathogen Informatics"/>
            <person name="Doyle S."/>
        </authorList>
    </citation>
    <scope>NUCLEOTIDE SEQUENCE [LARGE SCALE GENOMIC DNA]</scope>
    <source>
        <strain evidence="3 4">NCTC10283</strain>
    </source>
</reference>
<name>A0A376BK02_9NEIS</name>
<proteinExistence type="predicted"/>
<evidence type="ECO:0008006" key="5">
    <source>
        <dbReference type="Google" id="ProtNLM"/>
    </source>
</evidence>
<evidence type="ECO:0000256" key="2">
    <source>
        <dbReference type="SAM" id="SignalP"/>
    </source>
</evidence>
<organism evidence="3 4">
    <name type="scientific">Alysiella crassa</name>
    <dbReference type="NCBI Taxonomy" id="153491"/>
    <lineage>
        <taxon>Bacteria</taxon>
        <taxon>Pseudomonadati</taxon>
        <taxon>Pseudomonadota</taxon>
        <taxon>Betaproteobacteria</taxon>
        <taxon>Neisseriales</taxon>
        <taxon>Neisseriaceae</taxon>
        <taxon>Alysiella</taxon>
    </lineage>
</organism>
<feature type="signal peptide" evidence="2">
    <location>
        <begin position="1"/>
        <end position="20"/>
    </location>
</feature>
<protein>
    <recommendedName>
        <fullName evidence="5">DUF4124 domain-containing protein</fullName>
    </recommendedName>
</protein>
<keyword evidence="1" id="KW-0175">Coiled coil</keyword>
<feature type="chain" id="PRO_5017076838" description="DUF4124 domain-containing protein" evidence="2">
    <location>
        <begin position="21"/>
        <end position="224"/>
    </location>
</feature>
<evidence type="ECO:0000313" key="4">
    <source>
        <dbReference type="Proteomes" id="UP000254209"/>
    </source>
</evidence>
<dbReference type="AlphaFoldDB" id="A0A376BK02"/>
<keyword evidence="2" id="KW-0732">Signal</keyword>
<evidence type="ECO:0000313" key="3">
    <source>
        <dbReference type="EMBL" id="SSY70006.1"/>
    </source>
</evidence>
<dbReference type="Proteomes" id="UP000254209">
    <property type="component" value="Unassembled WGS sequence"/>
</dbReference>
<dbReference type="RefSeq" id="WP_034294763.1">
    <property type="nucleotide sequence ID" value="NZ_CP091519.2"/>
</dbReference>
<keyword evidence="4" id="KW-1185">Reference proteome</keyword>
<dbReference type="EMBL" id="UFSO01000002">
    <property type="protein sequence ID" value="SSY70006.1"/>
    <property type="molecule type" value="Genomic_DNA"/>
</dbReference>